<organism evidence="1">
    <name type="scientific">bioreactor metagenome</name>
    <dbReference type="NCBI Taxonomy" id="1076179"/>
    <lineage>
        <taxon>unclassified sequences</taxon>
        <taxon>metagenomes</taxon>
        <taxon>ecological metagenomes</taxon>
    </lineage>
</organism>
<dbReference type="AlphaFoldDB" id="A0A644XAG0"/>
<evidence type="ECO:0000313" key="1">
    <source>
        <dbReference type="EMBL" id="MPM13190.1"/>
    </source>
</evidence>
<sequence length="150" mass="16262">MRTMFIALLCLVLLSFVSCDQDGGFVPNPTQERIQLLLDELHLADQEVMQYKAANAGALPAGYTEAAGTRTYTSYTNANGTLIDGTDNLSAPPPPQYGQMDMDFSGGEVGTLTRLRLNMTIPASGPRTVTFCHLDDTDVMADAQALFEHQ</sequence>
<dbReference type="PROSITE" id="PS51257">
    <property type="entry name" value="PROKAR_LIPOPROTEIN"/>
    <property type="match status" value="1"/>
</dbReference>
<comment type="caution">
    <text evidence="1">The sequence shown here is derived from an EMBL/GenBank/DDBJ whole genome shotgun (WGS) entry which is preliminary data.</text>
</comment>
<reference evidence="1" key="1">
    <citation type="submission" date="2019-08" db="EMBL/GenBank/DDBJ databases">
        <authorList>
            <person name="Kucharzyk K."/>
            <person name="Murdoch R.W."/>
            <person name="Higgins S."/>
            <person name="Loffler F."/>
        </authorList>
    </citation>
    <scope>NUCLEOTIDE SEQUENCE</scope>
</reference>
<protein>
    <submittedName>
        <fullName evidence="1">Uncharacterized protein</fullName>
    </submittedName>
</protein>
<dbReference type="EMBL" id="VSSQ01002080">
    <property type="protein sequence ID" value="MPM13190.1"/>
    <property type="molecule type" value="Genomic_DNA"/>
</dbReference>
<proteinExistence type="predicted"/>
<name>A0A644XAG0_9ZZZZ</name>
<accession>A0A644XAG0</accession>
<gene>
    <name evidence="1" type="ORF">SDC9_59545</name>
</gene>